<comment type="caution">
    <text evidence="2">The sequence shown here is derived from an EMBL/GenBank/DDBJ whole genome shotgun (WGS) entry which is preliminary data.</text>
</comment>
<dbReference type="Pfam" id="PF12937">
    <property type="entry name" value="F-box-like"/>
    <property type="match status" value="1"/>
</dbReference>
<dbReference type="AlphaFoldDB" id="A0A4Z0A1U9"/>
<protein>
    <recommendedName>
        <fullName evidence="1">F-box domain-containing protein</fullName>
    </recommendedName>
</protein>
<evidence type="ECO:0000313" key="3">
    <source>
        <dbReference type="Proteomes" id="UP000298061"/>
    </source>
</evidence>
<evidence type="ECO:0000313" key="2">
    <source>
        <dbReference type="EMBL" id="TFY79688.1"/>
    </source>
</evidence>
<feature type="domain" description="F-box" evidence="1">
    <location>
        <begin position="67"/>
        <end position="130"/>
    </location>
</feature>
<proteinExistence type="predicted"/>
<gene>
    <name evidence="2" type="ORF">EWM64_g4326</name>
</gene>
<keyword evidence="3" id="KW-1185">Reference proteome</keyword>
<evidence type="ECO:0000259" key="1">
    <source>
        <dbReference type="Pfam" id="PF12937"/>
    </source>
</evidence>
<organism evidence="2 3">
    <name type="scientific">Hericium alpestre</name>
    <dbReference type="NCBI Taxonomy" id="135208"/>
    <lineage>
        <taxon>Eukaryota</taxon>
        <taxon>Fungi</taxon>
        <taxon>Dikarya</taxon>
        <taxon>Basidiomycota</taxon>
        <taxon>Agaricomycotina</taxon>
        <taxon>Agaricomycetes</taxon>
        <taxon>Russulales</taxon>
        <taxon>Hericiaceae</taxon>
        <taxon>Hericium</taxon>
    </lineage>
</organism>
<reference evidence="2 3" key="1">
    <citation type="submission" date="2019-02" db="EMBL/GenBank/DDBJ databases">
        <title>Genome sequencing of the rare red list fungi Hericium alpestre (H. flagellum).</title>
        <authorList>
            <person name="Buettner E."/>
            <person name="Kellner H."/>
        </authorList>
    </citation>
    <scope>NUCLEOTIDE SEQUENCE [LARGE SCALE GENOMIC DNA]</scope>
    <source>
        <strain evidence="2 3">DSM 108284</strain>
    </source>
</reference>
<dbReference type="OrthoDB" id="2856616at2759"/>
<dbReference type="InterPro" id="IPR001810">
    <property type="entry name" value="F-box_dom"/>
</dbReference>
<name>A0A4Z0A1U9_9AGAM</name>
<dbReference type="Proteomes" id="UP000298061">
    <property type="component" value="Unassembled WGS sequence"/>
</dbReference>
<accession>A0A4Z0A1U9</accession>
<dbReference type="EMBL" id="SFCI01000458">
    <property type="protein sequence ID" value="TFY79688.1"/>
    <property type="molecule type" value="Genomic_DNA"/>
</dbReference>
<dbReference type="Gene3D" id="1.20.1280.50">
    <property type="match status" value="1"/>
</dbReference>
<dbReference type="STRING" id="135208.A0A4Z0A1U9"/>
<sequence>MSERIPWIDAFKVPNDPWEEECRSNWWKVHDIRASREETEQDFLRVYGHLLKDTDEPATYKCSTTVVLPSELLVKIFSCLTKHDPPRIRETFDASRSHIVTAPYFGWINVTYVCHSWKRLTICAADLWTDLGHGLVLGPSWTKEFLLRARWANVSIPSFKRYSKVFNMLSDWIPAHCSHICDITISGHYQLAAHIVHKPCPELVSADIDSGEDCGLDLPDLCHGLARRLRYLRLYNVMAWRSPGDWRGLVEVEVHIYGAWRRGQRHGSNVSTTKNDLRPSLAEVVDALEVLAPTLERLGLHFSLPSYVPCSAPALHKVHLACLKYMALSAEAMSIAQFLGHVDFPPKTLIDMTCIPDESEGLGPIYGLLAERMSSSEGLEIDLARIELGSGRYEDNLLISVYAFEVAIHAQLRDKLLSLNTLTGRKVEPILKLSLAYAWNDDYIDAAVEFFKTLSIMMVPLQNMPYREVHRLILYGSCHVDAEGWHTITRGIFPHLRSIRLLALGQDAAQCFFHAIHDETSRARRKGIPTDALPNLFTLILCNIDVSLFAPDWQTDRTPFKDQLLIFLQDQKDCRHQLRALVFISPKGLDETWVAKLRQVVSPGVVTIGF</sequence>